<reference evidence="2" key="1">
    <citation type="submission" date="2024-03" db="EMBL/GenBank/DDBJ databases">
        <authorList>
            <consortium name="ELIXIR-Norway"/>
            <consortium name="Elixir Norway"/>
        </authorList>
    </citation>
    <scope>NUCLEOTIDE SEQUENCE</scope>
</reference>
<dbReference type="Proteomes" id="UP001497522">
    <property type="component" value="Chromosome 3"/>
</dbReference>
<name>A0ABP1BC41_9BRYO</name>
<sequence length="89" mass="9973">MEIRSISNICVLFKAIDSPSSLFCSIANIVYCMRTENIESVICDGQWIMQNCKILTVDEGQILKDAREAAANIITRANIQLPLRMNVIP</sequence>
<dbReference type="InterPro" id="IPR011059">
    <property type="entry name" value="Metal-dep_hydrolase_composite"/>
</dbReference>
<proteinExistence type="predicted"/>
<protein>
    <submittedName>
        <fullName evidence="2">Uncharacterized protein</fullName>
    </submittedName>
</protein>
<dbReference type="EMBL" id="OZ023704">
    <property type="protein sequence ID" value="CAK9872829.1"/>
    <property type="molecule type" value="Genomic_DNA"/>
</dbReference>
<evidence type="ECO:0000313" key="3">
    <source>
        <dbReference type="Proteomes" id="UP001497522"/>
    </source>
</evidence>
<gene>
    <name evidence="2" type="ORF">CSSPJE1EN2_LOCUS15399</name>
</gene>
<accession>A0ABP1BC41</accession>
<evidence type="ECO:0000256" key="1">
    <source>
        <dbReference type="ARBA" id="ARBA00022801"/>
    </source>
</evidence>
<evidence type="ECO:0000313" key="2">
    <source>
        <dbReference type="EMBL" id="CAK9872829.1"/>
    </source>
</evidence>
<keyword evidence="3" id="KW-1185">Reference proteome</keyword>
<dbReference type="SUPFAM" id="SSF51338">
    <property type="entry name" value="Composite domain of metallo-dependent hydrolases"/>
    <property type="match status" value="1"/>
</dbReference>
<organism evidence="2 3">
    <name type="scientific">Sphagnum jensenii</name>
    <dbReference type="NCBI Taxonomy" id="128206"/>
    <lineage>
        <taxon>Eukaryota</taxon>
        <taxon>Viridiplantae</taxon>
        <taxon>Streptophyta</taxon>
        <taxon>Embryophyta</taxon>
        <taxon>Bryophyta</taxon>
        <taxon>Sphagnophytina</taxon>
        <taxon>Sphagnopsida</taxon>
        <taxon>Sphagnales</taxon>
        <taxon>Sphagnaceae</taxon>
        <taxon>Sphagnum</taxon>
    </lineage>
</organism>
<dbReference type="PANTHER" id="PTHR43794">
    <property type="entry name" value="AMINOHYDROLASE SSNA-RELATED"/>
    <property type="match status" value="1"/>
</dbReference>
<dbReference type="Gene3D" id="2.30.40.10">
    <property type="entry name" value="Urease, subunit C, domain 1"/>
    <property type="match status" value="1"/>
</dbReference>
<dbReference type="InterPro" id="IPR050287">
    <property type="entry name" value="MTA/SAH_deaminase"/>
</dbReference>
<keyword evidence="1" id="KW-0378">Hydrolase</keyword>
<dbReference type="PANTHER" id="PTHR43794:SF11">
    <property type="entry name" value="AMIDOHYDROLASE-RELATED DOMAIN-CONTAINING PROTEIN"/>
    <property type="match status" value="1"/>
</dbReference>